<feature type="transmembrane region" description="Helical" evidence="1">
    <location>
        <begin position="100"/>
        <end position="119"/>
    </location>
</feature>
<protein>
    <submittedName>
        <fullName evidence="2">Uncharacterized protein</fullName>
    </submittedName>
</protein>
<evidence type="ECO:0000256" key="1">
    <source>
        <dbReference type="SAM" id="Phobius"/>
    </source>
</evidence>
<keyword evidence="1" id="KW-1133">Transmembrane helix</keyword>
<organism evidence="2 3">
    <name type="scientific">Paracoccus sphaerophysae</name>
    <dbReference type="NCBI Taxonomy" id="690417"/>
    <lineage>
        <taxon>Bacteria</taxon>
        <taxon>Pseudomonadati</taxon>
        <taxon>Pseudomonadota</taxon>
        <taxon>Alphaproteobacteria</taxon>
        <taxon>Rhodobacterales</taxon>
        <taxon>Paracoccaceae</taxon>
        <taxon>Paracoccus</taxon>
    </lineage>
</organism>
<keyword evidence="1" id="KW-0812">Transmembrane</keyword>
<dbReference type="OrthoDB" id="5189031at2"/>
<feature type="transmembrane region" description="Helical" evidence="1">
    <location>
        <begin position="209"/>
        <end position="225"/>
    </location>
</feature>
<dbReference type="EMBL" id="JRKS01000046">
    <property type="protein sequence ID" value="KGJ03943.1"/>
    <property type="molecule type" value="Genomic_DNA"/>
</dbReference>
<feature type="transmembrane region" description="Helical" evidence="1">
    <location>
        <begin position="159"/>
        <end position="178"/>
    </location>
</feature>
<name>A0A099F127_9RHOB</name>
<comment type="caution">
    <text evidence="2">The sequence shown here is derived from an EMBL/GenBank/DDBJ whole genome shotgun (WGS) entry which is preliminary data.</text>
</comment>
<reference evidence="2 3" key="2">
    <citation type="submission" date="2014-10" db="EMBL/GenBank/DDBJ databases">
        <title>Paracoccus sanguinis sp. nov., isolated from clinical specimens of New York State patients.</title>
        <authorList>
            <person name="Mingle L.A."/>
            <person name="Cole J.A."/>
            <person name="Lapierre P."/>
            <person name="Musser K.A."/>
        </authorList>
    </citation>
    <scope>NUCLEOTIDE SEQUENCE [LARGE SCALE GENOMIC DNA]</scope>
    <source>
        <strain evidence="2 3">HAMBI 3106</strain>
    </source>
</reference>
<evidence type="ECO:0000313" key="3">
    <source>
        <dbReference type="Proteomes" id="UP000029917"/>
    </source>
</evidence>
<feature type="transmembrane region" description="Helical" evidence="1">
    <location>
        <begin position="43"/>
        <end position="65"/>
    </location>
</feature>
<accession>A0A099F127</accession>
<evidence type="ECO:0000313" key="2">
    <source>
        <dbReference type="EMBL" id="KGJ03943.1"/>
    </source>
</evidence>
<dbReference type="STRING" id="690417.IC63_12665"/>
<keyword evidence="1" id="KW-0472">Membrane</keyword>
<dbReference type="InterPro" id="IPR038330">
    <property type="entry name" value="TspO/MBR-related_sf"/>
</dbReference>
<proteinExistence type="predicted"/>
<feature type="transmembrane region" description="Helical" evidence="1">
    <location>
        <begin position="131"/>
        <end position="153"/>
    </location>
</feature>
<sequence>MAILILLLTVAFVLSPLASDGFSGFTAGQFPVVLEDWPIEPAGWAFPIWGVIYAWLIAGAVFGLLRRRAAPDWAAMRPALAVSLAVGTFWIAAANASPPLATVMIIVMLIGAVMALVQAGPSDRVWLRWPLGLYAGWLTAATGVAAGVLLGGYGVTDATTAALIVLPFVLVMALVVGARYADAPTYHAAVAWALLGIAVDNAASGSRSVAGLALFGIALVLAGPLRRLTHG</sequence>
<gene>
    <name evidence="2" type="ORF">IC63_12665</name>
</gene>
<dbReference type="Gene3D" id="1.20.1260.100">
    <property type="entry name" value="TspO/MBR protein"/>
    <property type="match status" value="1"/>
</dbReference>
<dbReference type="Proteomes" id="UP000029917">
    <property type="component" value="Unassembled WGS sequence"/>
</dbReference>
<keyword evidence="3" id="KW-1185">Reference proteome</keyword>
<reference evidence="2 3" key="1">
    <citation type="submission" date="2014-09" db="EMBL/GenBank/DDBJ databases">
        <authorList>
            <person name="McGinnis J.M."/>
            <person name="Wolfgang W.J."/>
        </authorList>
    </citation>
    <scope>NUCLEOTIDE SEQUENCE [LARGE SCALE GENOMIC DNA]</scope>
    <source>
        <strain evidence="2 3">HAMBI 3106</strain>
    </source>
</reference>
<dbReference type="AlphaFoldDB" id="A0A099F127"/>
<dbReference type="RefSeq" id="WP_036720817.1">
    <property type="nucleotide sequence ID" value="NZ_JRKS01000046.1"/>
</dbReference>